<dbReference type="AlphaFoldDB" id="A0A7Y4GQT5"/>
<evidence type="ECO:0000256" key="2">
    <source>
        <dbReference type="SAM" id="SignalP"/>
    </source>
</evidence>
<evidence type="ECO:0000313" key="4">
    <source>
        <dbReference type="EMBL" id="NOJ40042.1"/>
    </source>
</evidence>
<dbReference type="Proteomes" id="UP000544122">
    <property type="component" value="Unassembled WGS sequence"/>
</dbReference>
<comment type="caution">
    <text evidence="4">The sequence shown here is derived from an EMBL/GenBank/DDBJ whole genome shotgun (WGS) entry which is preliminary data.</text>
</comment>
<keyword evidence="2" id="KW-0732">Signal</keyword>
<feature type="compositionally biased region" description="Polar residues" evidence="1">
    <location>
        <begin position="41"/>
        <end position="57"/>
    </location>
</feature>
<reference evidence="4 5" key="1">
    <citation type="submission" date="2020-03" db="EMBL/GenBank/DDBJ databases">
        <title>Bradyrhizobium diversity isolated from nodules of Indigofera sp.</title>
        <authorList>
            <person name="Klepa M."/>
            <person name="Helene L."/>
            <person name="Hungria M."/>
        </authorList>
    </citation>
    <scope>NUCLEOTIDE SEQUENCE [LARGE SCALE GENOMIC DNA]</scope>
    <source>
        <strain evidence="4 5">WSM 1791</strain>
    </source>
</reference>
<dbReference type="InterPro" id="IPR012347">
    <property type="entry name" value="Ferritin-like"/>
</dbReference>
<accession>A0A7Y4GQT5</accession>
<keyword evidence="5" id="KW-1185">Reference proteome</keyword>
<dbReference type="InterPro" id="IPR025419">
    <property type="entry name" value="DUF4142"/>
</dbReference>
<dbReference type="Gene3D" id="1.20.1260.10">
    <property type="match status" value="1"/>
</dbReference>
<dbReference type="Pfam" id="PF13628">
    <property type="entry name" value="DUF4142"/>
    <property type="match status" value="1"/>
</dbReference>
<protein>
    <submittedName>
        <fullName evidence="4">DUF4142 domain-containing protein</fullName>
    </submittedName>
</protein>
<feature type="domain" description="DUF4142" evidence="3">
    <location>
        <begin position="57"/>
        <end position="192"/>
    </location>
</feature>
<sequence length="213" mass="22721">MIRFVAFASLAIALLVPPAFGQTTDPASPAPGNPGGMLPGTKQSASSVPAPRQTNPPDQAFIHSATVGGLAEVELGKLAAQKATGRAVKEFAQQMSRDHSAANDRLSTIVKAVGIAPPERLDEEHKAMQVRLQQSDGAQFDHSYIQGQIIEHQKTAQLLEYEIGSGENAELKDFASDLLPTVLGHLRMAQAIAAEMAQQAQAEVPPTNREKRK</sequence>
<feature type="region of interest" description="Disordered" evidence="1">
    <location>
        <begin position="25"/>
        <end position="58"/>
    </location>
</feature>
<gene>
    <name evidence="4" type="ORF">HCN58_10595</name>
</gene>
<feature type="signal peptide" evidence="2">
    <location>
        <begin position="1"/>
        <end position="21"/>
    </location>
</feature>
<proteinExistence type="predicted"/>
<evidence type="ECO:0000313" key="5">
    <source>
        <dbReference type="Proteomes" id="UP000544122"/>
    </source>
</evidence>
<dbReference type="RefSeq" id="WP_171579279.1">
    <property type="nucleotide sequence ID" value="NZ_JAAVLX010000003.1"/>
</dbReference>
<evidence type="ECO:0000259" key="3">
    <source>
        <dbReference type="Pfam" id="PF13628"/>
    </source>
</evidence>
<dbReference type="PANTHER" id="PTHR38593:SF1">
    <property type="entry name" value="BLR2558 PROTEIN"/>
    <property type="match status" value="1"/>
</dbReference>
<feature type="chain" id="PRO_5030615557" evidence="2">
    <location>
        <begin position="22"/>
        <end position="213"/>
    </location>
</feature>
<evidence type="ECO:0000256" key="1">
    <source>
        <dbReference type="SAM" id="MobiDB-lite"/>
    </source>
</evidence>
<dbReference type="PANTHER" id="PTHR38593">
    <property type="entry name" value="BLR2558 PROTEIN"/>
    <property type="match status" value="1"/>
</dbReference>
<dbReference type="EMBL" id="JAAVLX010000003">
    <property type="protein sequence ID" value="NOJ40042.1"/>
    <property type="molecule type" value="Genomic_DNA"/>
</dbReference>
<name>A0A7Y4GQT5_9BRAD</name>
<organism evidence="4 5">
    <name type="scientific">Bradyrhizobium australiense</name>
    <dbReference type="NCBI Taxonomy" id="2721161"/>
    <lineage>
        <taxon>Bacteria</taxon>
        <taxon>Pseudomonadati</taxon>
        <taxon>Pseudomonadota</taxon>
        <taxon>Alphaproteobacteria</taxon>
        <taxon>Hyphomicrobiales</taxon>
        <taxon>Nitrobacteraceae</taxon>
        <taxon>Bradyrhizobium</taxon>
    </lineage>
</organism>